<dbReference type="PANTHER" id="PTHR34390:SF2">
    <property type="entry name" value="SUCCINATE TRANSPORTER SUBUNIT YJJP-RELATED"/>
    <property type="match status" value="1"/>
</dbReference>
<feature type="transmembrane region" description="Helical" evidence="7">
    <location>
        <begin position="238"/>
        <end position="258"/>
    </location>
</feature>
<evidence type="ECO:0000256" key="4">
    <source>
        <dbReference type="ARBA" id="ARBA00022989"/>
    </source>
</evidence>
<comment type="subcellular location">
    <subcellularLocation>
        <location evidence="1">Cell membrane</location>
        <topology evidence="1">Multi-pass membrane protein</topology>
    </subcellularLocation>
</comment>
<dbReference type="InterPro" id="IPR050539">
    <property type="entry name" value="ThrE_Dicarb/AminoAcid_Exp"/>
</dbReference>
<dbReference type="InterPro" id="IPR010619">
    <property type="entry name" value="ThrE-like_N"/>
</dbReference>
<sequence length="262" mass="27880">MLMSSGQGQDRVLDLCLRAGDLMLKHGAETSRVEETIVRVGRASGAKLVHSFVTPTGIFISVGTFGAEKTGLIRIRSTSAINLYKVHEVNDLSRRFERGQLTIDEMFDRLDAIDQAPPHYRIRYQHLAAAMSSGAFTILFGGGWTEFLIGSVCGWLSNTTMEAMHESVPRFLRVFIAALVGVLVAAFSVKSGFSGNLEAAVIGAVIPLVPGLSLTNSIRDLMAGELLSGVARASEATLTAFAIAVAVALVLSFVAVGVEVAP</sequence>
<keyword evidence="2" id="KW-1003">Cell membrane</keyword>
<dbReference type="GO" id="GO:0022857">
    <property type="term" value="F:transmembrane transporter activity"/>
    <property type="evidence" value="ECO:0007669"/>
    <property type="project" value="InterPro"/>
</dbReference>
<comment type="caution">
    <text evidence="9">The sequence shown here is derived from an EMBL/GenBank/DDBJ whole genome shotgun (WGS) entry which is preliminary data.</text>
</comment>
<evidence type="ECO:0000256" key="5">
    <source>
        <dbReference type="ARBA" id="ARBA00023136"/>
    </source>
</evidence>
<feature type="domain" description="Threonine/serine exporter-like N-terminal" evidence="8">
    <location>
        <begin position="14"/>
        <end position="253"/>
    </location>
</feature>
<evidence type="ECO:0000313" key="9">
    <source>
        <dbReference type="EMBL" id="KEO83402.1"/>
    </source>
</evidence>
<feature type="transmembrane region" description="Helical" evidence="7">
    <location>
        <begin position="170"/>
        <end position="187"/>
    </location>
</feature>
<dbReference type="GO" id="GO:0005886">
    <property type="term" value="C:plasma membrane"/>
    <property type="evidence" value="ECO:0007669"/>
    <property type="project" value="UniProtKB-SubCell"/>
</dbReference>
<dbReference type="eggNOG" id="COG2966">
    <property type="taxonomic scope" value="Bacteria"/>
</dbReference>
<keyword evidence="4 7" id="KW-1133">Transmembrane helix</keyword>
<organism evidence="9 10">
    <name type="scientific">Tumebacillus flagellatus</name>
    <dbReference type="NCBI Taxonomy" id="1157490"/>
    <lineage>
        <taxon>Bacteria</taxon>
        <taxon>Bacillati</taxon>
        <taxon>Bacillota</taxon>
        <taxon>Bacilli</taxon>
        <taxon>Bacillales</taxon>
        <taxon>Alicyclobacillaceae</taxon>
        <taxon>Tumebacillus</taxon>
    </lineage>
</organism>
<keyword evidence="3 7" id="KW-0812">Transmembrane</keyword>
<dbReference type="Pfam" id="PF06738">
    <property type="entry name" value="ThrE"/>
    <property type="match status" value="1"/>
</dbReference>
<dbReference type="AlphaFoldDB" id="A0A074MBX4"/>
<keyword evidence="10" id="KW-1185">Reference proteome</keyword>
<dbReference type="STRING" id="1157490.EL26_10535"/>
<feature type="transmembrane region" description="Helical" evidence="7">
    <location>
        <begin position="199"/>
        <end position="218"/>
    </location>
</feature>
<evidence type="ECO:0000313" key="10">
    <source>
        <dbReference type="Proteomes" id="UP000027931"/>
    </source>
</evidence>
<evidence type="ECO:0000256" key="6">
    <source>
        <dbReference type="ARBA" id="ARBA00034125"/>
    </source>
</evidence>
<proteinExistence type="inferred from homology"/>
<protein>
    <recommendedName>
        <fullName evidence="8">Threonine/serine exporter-like N-terminal domain-containing protein</fullName>
    </recommendedName>
</protein>
<comment type="similarity">
    <text evidence="6">Belongs to the ThrE exporter (TC 2.A.79) family.</text>
</comment>
<keyword evidence="5 7" id="KW-0472">Membrane</keyword>
<accession>A0A074MBX4</accession>
<evidence type="ECO:0000256" key="3">
    <source>
        <dbReference type="ARBA" id="ARBA00022692"/>
    </source>
</evidence>
<dbReference type="PANTHER" id="PTHR34390">
    <property type="entry name" value="UPF0442 PROTEIN YJJB-RELATED"/>
    <property type="match status" value="1"/>
</dbReference>
<gene>
    <name evidence="9" type="ORF">EL26_10535</name>
</gene>
<dbReference type="EMBL" id="JMIR01000012">
    <property type="protein sequence ID" value="KEO83402.1"/>
    <property type="molecule type" value="Genomic_DNA"/>
</dbReference>
<reference evidence="9 10" key="1">
    <citation type="journal article" date="2013" name="Int. J. Syst. Evol. Microbiol.">
        <title>Tumebacillus flagellatus sp. nov., an alpha-amylase/pullulanase-producing bacterium isolated from cassava wastewater.</title>
        <authorList>
            <person name="Wang Q."/>
            <person name="Xie N."/>
            <person name="Qin Y."/>
            <person name="Shen N."/>
            <person name="Zhu J."/>
            <person name="Mi H."/>
            <person name="Huang R."/>
        </authorList>
    </citation>
    <scope>NUCLEOTIDE SEQUENCE [LARGE SCALE GENOMIC DNA]</scope>
    <source>
        <strain evidence="9 10">GST4</strain>
    </source>
</reference>
<name>A0A074MBX4_9BACL</name>
<evidence type="ECO:0000256" key="2">
    <source>
        <dbReference type="ARBA" id="ARBA00022475"/>
    </source>
</evidence>
<feature type="transmembrane region" description="Helical" evidence="7">
    <location>
        <begin position="127"/>
        <end position="150"/>
    </location>
</feature>
<dbReference type="GO" id="GO:0015744">
    <property type="term" value="P:succinate transport"/>
    <property type="evidence" value="ECO:0007669"/>
    <property type="project" value="TreeGrafter"/>
</dbReference>
<dbReference type="Proteomes" id="UP000027931">
    <property type="component" value="Unassembled WGS sequence"/>
</dbReference>
<evidence type="ECO:0000256" key="7">
    <source>
        <dbReference type="SAM" id="Phobius"/>
    </source>
</evidence>
<evidence type="ECO:0000256" key="1">
    <source>
        <dbReference type="ARBA" id="ARBA00004651"/>
    </source>
</evidence>
<evidence type="ECO:0000259" key="8">
    <source>
        <dbReference type="Pfam" id="PF06738"/>
    </source>
</evidence>